<dbReference type="RefSeq" id="WP_004025291.1">
    <property type="nucleotide sequence ID" value="NZ_AGFP01000050.1"/>
</dbReference>
<dbReference type="AlphaFoldDB" id="A0A6P1LLX8"/>
<dbReference type="EMBL" id="CP033512">
    <property type="protein sequence ID" value="QHG89502.1"/>
    <property type="molecule type" value="Genomic_DNA"/>
</dbReference>
<dbReference type="InterPro" id="IPR003395">
    <property type="entry name" value="RecF/RecN/SMC_N"/>
</dbReference>
<dbReference type="GeneID" id="96866783"/>
<dbReference type="Pfam" id="PF02463">
    <property type="entry name" value="SMC_N"/>
    <property type="match status" value="1"/>
</dbReference>
<accession>A0A6P1LLX8</accession>
<dbReference type="Proteomes" id="UP000464283">
    <property type="component" value="Chromosome"/>
</dbReference>
<dbReference type="SUPFAM" id="SSF52540">
    <property type="entry name" value="P-loop containing nucleoside triphosphate hydrolases"/>
    <property type="match status" value="2"/>
</dbReference>
<evidence type="ECO:0000313" key="1">
    <source>
        <dbReference type="EMBL" id="QHG89502.1"/>
    </source>
</evidence>
<dbReference type="Gene3D" id="3.40.50.300">
    <property type="entry name" value="P-loop containing nucleotide triphosphate hydrolases"/>
    <property type="match status" value="1"/>
</dbReference>
<sequence length="532" mass="63402">MHKLKVKKLHINSFRALKNISLNFDDNYNEITGMNGTGKSSILDAIRYMISQNDINNKKMINTKTINPNHNKYKDSELLPNIELVLLYDDNELKLETDSKNWYINGIKQSNRSSYLSSLYEKLSIQQDDFLRSFNPFIMDYYLSSERKNNENIEIKNNIINIANILEKENKIIEPKEYNQILEQIENIKEERKFILDSIKKKENEKQWFIQYNNIENINVNNFDIEKEEKQQVEKLQELKIKESKFDQINLDINNKESEYTSIDNRIKELERKLNKFKNGEYVNKQNISSKIKLSEKILLIILYFLFIIPGLIYKKYLIKKYNNNNDFQDELIIKEIRNIENDINDLKKEKDRIEKAIDDLKNNIFYKDVDVAKIRNEIFTLEKLLNKNEMNEKILELKNIDSDLEELREELKTIDFNLNKQEEHKNNINKKTSAIIKKYFPNFDVSLFNDEKNDEALIIKKDNIPLNCMNYSQKMNVIFELNNFLKHKRNIEVFFLIDGGESFNKITSTNQVIVAKVNNEKDLKLNGKNIY</sequence>
<dbReference type="KEGG" id="miw:EER00_01135"/>
<protein>
    <submittedName>
        <fullName evidence="1">AAA family ATPase</fullName>
    </submittedName>
</protein>
<dbReference type="InterPro" id="IPR027417">
    <property type="entry name" value="P-loop_NTPase"/>
</dbReference>
<dbReference type="OrthoDB" id="9784297at2"/>
<organism evidence="1 2">
    <name type="scientific">Malacoplasma iowae 695</name>
    <dbReference type="NCBI Taxonomy" id="1048830"/>
    <lineage>
        <taxon>Bacteria</taxon>
        <taxon>Bacillati</taxon>
        <taxon>Mycoplasmatota</taxon>
        <taxon>Mycoplasmoidales</taxon>
        <taxon>Mycoplasmoidaceae</taxon>
        <taxon>Malacoplasma</taxon>
    </lineage>
</organism>
<evidence type="ECO:0000313" key="2">
    <source>
        <dbReference type="Proteomes" id="UP000464283"/>
    </source>
</evidence>
<gene>
    <name evidence="1" type="ORF">EER00_01135</name>
</gene>
<name>A0A6P1LLX8_MALIO</name>
<reference evidence="2" key="1">
    <citation type="submission" date="2018-11" db="EMBL/GenBank/DDBJ databases">
        <title>The first complete genome sequence of Mycoplasma iowae strain 695.</title>
        <authorList>
            <person name="Ghanem M."/>
            <person name="El-Gazzar M."/>
        </authorList>
    </citation>
    <scope>NUCLEOTIDE SEQUENCE [LARGE SCALE GENOMIC DNA]</scope>
    <source>
        <strain evidence="2">695</strain>
    </source>
</reference>
<proteinExistence type="predicted"/>